<feature type="region of interest" description="Disordered" evidence="1">
    <location>
        <begin position="117"/>
        <end position="257"/>
    </location>
</feature>
<organism evidence="2 3">
    <name type="scientific">Exophiala sideris</name>
    <dbReference type="NCBI Taxonomy" id="1016849"/>
    <lineage>
        <taxon>Eukaryota</taxon>
        <taxon>Fungi</taxon>
        <taxon>Dikarya</taxon>
        <taxon>Ascomycota</taxon>
        <taxon>Pezizomycotina</taxon>
        <taxon>Eurotiomycetes</taxon>
        <taxon>Chaetothyriomycetidae</taxon>
        <taxon>Chaetothyriales</taxon>
        <taxon>Herpotrichiellaceae</taxon>
        <taxon>Exophiala</taxon>
    </lineage>
</organism>
<dbReference type="EMBL" id="JAVRRF010000030">
    <property type="protein sequence ID" value="KAK5052351.1"/>
    <property type="molecule type" value="Genomic_DNA"/>
</dbReference>
<feature type="compositionally biased region" description="Acidic residues" evidence="1">
    <location>
        <begin position="628"/>
        <end position="643"/>
    </location>
</feature>
<feature type="compositionally biased region" description="Polar residues" evidence="1">
    <location>
        <begin position="577"/>
        <end position="591"/>
    </location>
</feature>
<feature type="compositionally biased region" description="Acidic residues" evidence="1">
    <location>
        <begin position="151"/>
        <end position="190"/>
    </location>
</feature>
<feature type="compositionally biased region" description="Low complexity" evidence="1">
    <location>
        <begin position="134"/>
        <end position="146"/>
    </location>
</feature>
<evidence type="ECO:0000313" key="2">
    <source>
        <dbReference type="EMBL" id="KAK5052351.1"/>
    </source>
</evidence>
<feature type="region of interest" description="Disordered" evidence="1">
    <location>
        <begin position="728"/>
        <end position="768"/>
    </location>
</feature>
<accession>A0ABR0IYY1</accession>
<sequence>MAGPVIANLSRELCPSYQSHEHTIASLTGSTSLVLFLNAEIIVAHTSWISATDRAEVQPGLHDGHLWERRIGVNRRRVMPEEQWRDEFQEYGLLLQAVASGDRSKVLKHLGDYLVNQGKDDPGPATSASGGAQGQFNRRQQAQQANKNPVDEEDFDPDDNTYHEEDEEYPDEGQYEDYGEEEYPAEEEEQYSMPKPRKKVRFADEEGTYPLEENEPGHQNDDYDYDGTDDAYYGGEYDPDTHDGTYDGEPYMSGALAEDNGINDEYYVEPYDEGYDARGDMNATAPARKPPNVKAYENNNLGYNTQPYDGYNQEQGAGTSYAPEAYPHHYEQGYHEQDAAAGTSDAQGYYHGTEAGYAYENGTEPSLAESGGEWQHHFPQHNLDANDEEQARGIDELGAEANPFTDYLTHLQRQINHVDPGLTYTETDESYPVNLQPLVPISESVHPDLDYTNYQDQLDSNGLDGVPIDDGHDNGTDQANHPYHEYETAAINTDQNSEDPSADFQNEFNTMTGSSGYVNDADSGGVQVDFPGTDGAGHVLPPATEILPKRKAVGIINQKILPSEHSPIGQGEECTSDGFSRNSPAGVSETDQTFDKPEDTGPSYNLEALIPNIERPRKEEPWVPEVPDDEELEEYSDEDEEEYMSNNPLRHIYEAEKNEAKVRPYFDDAPLPFDLSQDYWEEPWDEESYSSSLYYNEDMPQEDYDSTADYYIDPQYNVFEEGSRFYTHYNDSANESQMQRNPSTRSGSSRKSAMSARSLFGKIRERLA</sequence>
<protein>
    <submittedName>
        <fullName evidence="2">Uncharacterized protein</fullName>
    </submittedName>
</protein>
<feature type="region of interest" description="Disordered" evidence="1">
    <location>
        <begin position="563"/>
        <end position="604"/>
    </location>
</feature>
<reference evidence="2 3" key="1">
    <citation type="submission" date="2023-08" db="EMBL/GenBank/DDBJ databases">
        <title>Black Yeasts Isolated from many extreme environments.</title>
        <authorList>
            <person name="Coleine C."/>
            <person name="Stajich J.E."/>
            <person name="Selbmann L."/>
        </authorList>
    </citation>
    <scope>NUCLEOTIDE SEQUENCE [LARGE SCALE GENOMIC DNA]</scope>
    <source>
        <strain evidence="2 3">CCFEE 6328</strain>
    </source>
</reference>
<comment type="caution">
    <text evidence="2">The sequence shown here is derived from an EMBL/GenBank/DDBJ whole genome shotgun (WGS) entry which is preliminary data.</text>
</comment>
<evidence type="ECO:0000256" key="1">
    <source>
        <dbReference type="SAM" id="MobiDB-lite"/>
    </source>
</evidence>
<proteinExistence type="predicted"/>
<feature type="compositionally biased region" description="Polar residues" evidence="1">
    <location>
        <begin position="729"/>
        <end position="752"/>
    </location>
</feature>
<keyword evidence="3" id="KW-1185">Reference proteome</keyword>
<gene>
    <name evidence="2" type="ORF">LTR69_009887</name>
</gene>
<name>A0ABR0IYY1_9EURO</name>
<feature type="region of interest" description="Disordered" evidence="1">
    <location>
        <begin position="628"/>
        <end position="647"/>
    </location>
</feature>
<dbReference type="Proteomes" id="UP001345691">
    <property type="component" value="Unassembled WGS sequence"/>
</dbReference>
<evidence type="ECO:0000313" key="3">
    <source>
        <dbReference type="Proteomes" id="UP001345691"/>
    </source>
</evidence>